<dbReference type="Proteomes" id="UP000029495">
    <property type="component" value="Chromosome"/>
</dbReference>
<keyword evidence="3" id="KW-1185">Reference proteome</keyword>
<dbReference type="SUPFAM" id="SSF160631">
    <property type="entry name" value="SMI1/KNR4-like"/>
    <property type="match status" value="1"/>
</dbReference>
<evidence type="ECO:0000259" key="1">
    <source>
        <dbReference type="SMART" id="SM00860"/>
    </source>
</evidence>
<dbReference type="InterPro" id="IPR018958">
    <property type="entry name" value="Knr4/Smi1-like_dom"/>
</dbReference>
<gene>
    <name evidence="2" type="ORF">LH22_10180</name>
</gene>
<proteinExistence type="predicted"/>
<dbReference type="EMBL" id="CP009454">
    <property type="protein sequence ID" value="AIR85813.1"/>
    <property type="molecule type" value="Genomic_DNA"/>
</dbReference>
<dbReference type="Pfam" id="PF14568">
    <property type="entry name" value="SUKH_6"/>
    <property type="match status" value="1"/>
</dbReference>
<evidence type="ECO:0000313" key="2">
    <source>
        <dbReference type="EMBL" id="AIR85813.1"/>
    </source>
</evidence>
<accession>A0ABM5RIH9</accession>
<protein>
    <submittedName>
        <fullName evidence="2">1,3-beta-glucan synthase regulator</fullName>
    </submittedName>
</protein>
<name>A0ABM5RIH9_9GAMM</name>
<dbReference type="InterPro" id="IPR037883">
    <property type="entry name" value="Knr4/Smi1-like_sf"/>
</dbReference>
<sequence>MNRNELIKLIDNHEDICNFGSSDDAPSAEWIQKAEKALGVQLPDDYKWFLNFYGGGDISGEEIYSIYCISFDEAVGGDIIYQNTIATNNVASGKLVLSNTDFGEEFYFKIGDGDQVYLEYGTKKEIYAENFLEYIEKRINSYL</sequence>
<dbReference type="SMART" id="SM00860">
    <property type="entry name" value="SMI1_KNR4"/>
    <property type="match status" value="1"/>
</dbReference>
<dbReference type="Gene3D" id="3.40.1580.10">
    <property type="entry name" value="SMI1/KNR4-like"/>
    <property type="match status" value="1"/>
</dbReference>
<organism evidence="2 3">
    <name type="scientific">Pantoea rwandensis</name>
    <dbReference type="NCBI Taxonomy" id="1076550"/>
    <lineage>
        <taxon>Bacteria</taxon>
        <taxon>Pseudomonadati</taxon>
        <taxon>Pseudomonadota</taxon>
        <taxon>Gammaproteobacteria</taxon>
        <taxon>Enterobacterales</taxon>
        <taxon>Erwiniaceae</taxon>
        <taxon>Pantoea</taxon>
    </lineage>
</organism>
<dbReference type="RefSeq" id="WP_038646176.1">
    <property type="nucleotide sequence ID" value="NZ_CP009454.1"/>
</dbReference>
<reference evidence="2 3" key="1">
    <citation type="submission" date="2014-09" db="EMBL/GenBank/DDBJ databases">
        <authorList>
            <person name="Chan K.-G."/>
        </authorList>
    </citation>
    <scope>NUCLEOTIDE SEQUENCE [LARGE SCALE GENOMIC DNA]</scope>
    <source>
        <strain evidence="2 3">ND04</strain>
    </source>
</reference>
<feature type="domain" description="Knr4/Smi1-like" evidence="1">
    <location>
        <begin position="25"/>
        <end position="137"/>
    </location>
</feature>
<evidence type="ECO:0000313" key="3">
    <source>
        <dbReference type="Proteomes" id="UP000029495"/>
    </source>
</evidence>